<evidence type="ECO:0000313" key="1">
    <source>
        <dbReference type="EMBL" id="NEN25919.1"/>
    </source>
</evidence>
<dbReference type="EMBL" id="JAAGVY010000130">
    <property type="protein sequence ID" value="NEN25919.1"/>
    <property type="molecule type" value="Genomic_DNA"/>
</dbReference>
<name>A0A7K3WW53_9FLAO</name>
<evidence type="ECO:0000313" key="2">
    <source>
        <dbReference type="Proteomes" id="UP000486602"/>
    </source>
</evidence>
<dbReference type="Proteomes" id="UP000486602">
    <property type="component" value="Unassembled WGS sequence"/>
</dbReference>
<evidence type="ECO:0008006" key="3">
    <source>
        <dbReference type="Google" id="ProtNLM"/>
    </source>
</evidence>
<reference evidence="1 2" key="1">
    <citation type="submission" date="2020-02" db="EMBL/GenBank/DDBJ databases">
        <title>Out from the shadows clarifying the taxonomy of the family Cryomorphaceae and related taxa by utilizing the GTDB taxonomic framework.</title>
        <authorList>
            <person name="Bowman J.P."/>
        </authorList>
    </citation>
    <scope>NUCLEOTIDE SEQUENCE [LARGE SCALE GENOMIC DNA]</scope>
    <source>
        <strain evidence="1 2">QSSC 1-22</strain>
    </source>
</reference>
<comment type="caution">
    <text evidence="1">The sequence shown here is derived from an EMBL/GenBank/DDBJ whole genome shotgun (WGS) entry which is preliminary data.</text>
</comment>
<accession>A0A7K3WW53</accession>
<dbReference type="Gene3D" id="2.180.10.10">
    <property type="entry name" value="RHS repeat-associated core"/>
    <property type="match status" value="1"/>
</dbReference>
<keyword evidence="2" id="KW-1185">Reference proteome</keyword>
<gene>
    <name evidence="1" type="ORF">G3O08_20720</name>
</gene>
<dbReference type="AlphaFoldDB" id="A0A7K3WW53"/>
<sequence length="370" mass="41551">GTTFTYDFFAFMEDGDPISVRKSVREHHVNSPYISPVDEQNATIQSAEYSDGYGRIVQSRAQAEDVIYGNQIFGDSGLPARQLEPNQNAVGQERSSGAPLNVVVSGHKRYNNKGEIVEQFEPYFNSGFDYDPDNTPEGVAIKMYYDALGRMVKTLNPDESEQLVVFGIPAALNTPSDYAATPWERYHYSPNDLGEITNPGVVPTTSYWTPKSETIDPLGNVIRTTEHKAHYDADTDSYEDVVMQYNFDIKGQLVESIDPFDRVISANKYSMAGQMLKTVHIDRGEQTLLVDALNLPFITNDAKGARSLFAYDNLQRPIFVWARDNSAKAVTKRQIMRYGDSDGFPNPENYNLKGKLFVHNDEAGKLTYED</sequence>
<protein>
    <recommendedName>
        <fullName evidence="3">RHS repeat-associated core domain-containing protein</fullName>
    </recommendedName>
</protein>
<organism evidence="1 2">
    <name type="scientific">Cryomorpha ignava</name>
    <dbReference type="NCBI Taxonomy" id="101383"/>
    <lineage>
        <taxon>Bacteria</taxon>
        <taxon>Pseudomonadati</taxon>
        <taxon>Bacteroidota</taxon>
        <taxon>Flavobacteriia</taxon>
        <taxon>Flavobacteriales</taxon>
        <taxon>Cryomorphaceae</taxon>
        <taxon>Cryomorpha</taxon>
    </lineage>
</organism>
<feature type="non-terminal residue" evidence="1">
    <location>
        <position position="370"/>
    </location>
</feature>
<proteinExistence type="predicted"/>
<feature type="non-terminal residue" evidence="1">
    <location>
        <position position="1"/>
    </location>
</feature>
<dbReference type="RefSeq" id="WP_163287352.1">
    <property type="nucleotide sequence ID" value="NZ_JAAGVY010000130.1"/>
</dbReference>